<dbReference type="EMBL" id="GAKP01006550">
    <property type="protein sequence ID" value="JAC52402.1"/>
    <property type="molecule type" value="Transcribed_RNA"/>
</dbReference>
<organism evidence="1">
    <name type="scientific">Bactrocera dorsalis</name>
    <name type="common">Oriental fruit fly</name>
    <name type="synonym">Dacus dorsalis</name>
    <dbReference type="NCBI Taxonomy" id="27457"/>
    <lineage>
        <taxon>Eukaryota</taxon>
        <taxon>Metazoa</taxon>
        <taxon>Ecdysozoa</taxon>
        <taxon>Arthropoda</taxon>
        <taxon>Hexapoda</taxon>
        <taxon>Insecta</taxon>
        <taxon>Pterygota</taxon>
        <taxon>Neoptera</taxon>
        <taxon>Endopterygota</taxon>
        <taxon>Diptera</taxon>
        <taxon>Brachycera</taxon>
        <taxon>Muscomorpha</taxon>
        <taxon>Tephritoidea</taxon>
        <taxon>Tephritidae</taxon>
        <taxon>Bactrocera</taxon>
        <taxon>Bactrocera</taxon>
    </lineage>
</organism>
<dbReference type="EMBL" id="GAKP01006549">
    <property type="protein sequence ID" value="JAC52403.1"/>
    <property type="molecule type" value="Transcribed_RNA"/>
</dbReference>
<proteinExistence type="predicted"/>
<evidence type="ECO:0000313" key="1">
    <source>
        <dbReference type="EMBL" id="JAC52403.1"/>
    </source>
</evidence>
<protein>
    <submittedName>
        <fullName evidence="1">Uncharacterized protein</fullName>
    </submittedName>
</protein>
<accession>A0A034WF45</accession>
<reference evidence="1" key="1">
    <citation type="journal article" date="2014" name="BMC Genomics">
        <title>Characterizing the developmental transcriptome of the oriental fruit fly, Bactrocera dorsalis (Diptera: Tephritidae) through comparative genomic analysis with Drosophila melanogaster utilizing modENCODE datasets.</title>
        <authorList>
            <person name="Geib S.M."/>
            <person name="Calla B."/>
            <person name="Hall B."/>
            <person name="Hou S."/>
            <person name="Manoukis N.C."/>
        </authorList>
    </citation>
    <scope>NUCLEOTIDE SEQUENCE</scope>
    <source>
        <strain evidence="1">Punador</strain>
    </source>
</reference>
<dbReference type="OrthoDB" id="7923851at2759"/>
<name>A0A034WF45_BACDO</name>
<sequence>MFPSTVKINGEVRNVRCFITDPVNHQHFIDVESVIMDPPKEPVRRELNDAIFTRVRQFPDNIVGVTLEVTTGQYSYIWKPDLGCSSDSESINTSCSEESIFEEGNPARKRSFNNRILSIVQKIDERVSEFRAELGNQLRALLDDNERGRAWQDRLNTVLTLLTEEMDLH</sequence>
<dbReference type="AlphaFoldDB" id="A0A034WF45"/>